<sequence>MGACVSVHKDPDSTMKFRLSFGSKTDNLVIPSPVKNKPLVNVNYPIADGGLKSQRSTSQVQQPTAARDFGSKEDAFFDSKPWLDSDCDDDFFSVNGDFTPSRGSTPVHHNFSAGLPRIDKAHFDDKTPGSVPQPSPKKSLSELFQEGSRNKEVGEQDIIGNQNGVNGKTEAKNGLPPRSANSTPFASGSNSVCSTERTPNIRDYMMEKEEPMESTRCCLPRVLSSRSFSGRKTTSPARSMG</sequence>
<name>A0ACB7YDE6_9ERIC</name>
<dbReference type="Proteomes" id="UP000828048">
    <property type="component" value="Chromosome 8"/>
</dbReference>
<gene>
    <name evidence="1" type="ORF">Vadar_013598</name>
</gene>
<reference evidence="1 2" key="1">
    <citation type="journal article" date="2021" name="Hortic Res">
        <title>High-quality reference genome and annotation aids understanding of berry development for evergreen blueberry (Vaccinium darrowii).</title>
        <authorList>
            <person name="Yu J."/>
            <person name="Hulse-Kemp A.M."/>
            <person name="Babiker E."/>
            <person name="Staton M."/>
        </authorList>
    </citation>
    <scope>NUCLEOTIDE SEQUENCE [LARGE SCALE GENOMIC DNA]</scope>
    <source>
        <strain evidence="2">cv. NJ 8807/NJ 8810</strain>
        <tissue evidence="1">Young leaf</tissue>
    </source>
</reference>
<organism evidence="1 2">
    <name type="scientific">Vaccinium darrowii</name>
    <dbReference type="NCBI Taxonomy" id="229202"/>
    <lineage>
        <taxon>Eukaryota</taxon>
        <taxon>Viridiplantae</taxon>
        <taxon>Streptophyta</taxon>
        <taxon>Embryophyta</taxon>
        <taxon>Tracheophyta</taxon>
        <taxon>Spermatophyta</taxon>
        <taxon>Magnoliopsida</taxon>
        <taxon>eudicotyledons</taxon>
        <taxon>Gunneridae</taxon>
        <taxon>Pentapetalae</taxon>
        <taxon>asterids</taxon>
        <taxon>Ericales</taxon>
        <taxon>Ericaceae</taxon>
        <taxon>Vaccinioideae</taxon>
        <taxon>Vaccinieae</taxon>
        <taxon>Vaccinium</taxon>
    </lineage>
</organism>
<comment type="caution">
    <text evidence="1">The sequence shown here is derived from an EMBL/GenBank/DDBJ whole genome shotgun (WGS) entry which is preliminary data.</text>
</comment>
<proteinExistence type="predicted"/>
<evidence type="ECO:0000313" key="1">
    <source>
        <dbReference type="EMBL" id="KAH7851576.1"/>
    </source>
</evidence>
<accession>A0ACB7YDE6</accession>
<protein>
    <submittedName>
        <fullName evidence="1">Uncharacterized protein</fullName>
    </submittedName>
</protein>
<dbReference type="EMBL" id="CM037158">
    <property type="protein sequence ID" value="KAH7851576.1"/>
    <property type="molecule type" value="Genomic_DNA"/>
</dbReference>
<evidence type="ECO:0000313" key="2">
    <source>
        <dbReference type="Proteomes" id="UP000828048"/>
    </source>
</evidence>
<keyword evidence="2" id="KW-1185">Reference proteome</keyword>